<dbReference type="Proteomes" id="UP001159405">
    <property type="component" value="Unassembled WGS sequence"/>
</dbReference>
<dbReference type="PANTHER" id="PTHR24249:SF372">
    <property type="entry name" value="G-PROTEIN COUPLED RECEPTORS FAMILY 1 PROFILE DOMAIN-CONTAINING PROTEIN"/>
    <property type="match status" value="1"/>
</dbReference>
<organism evidence="11 12">
    <name type="scientific">Porites lobata</name>
    <dbReference type="NCBI Taxonomy" id="104759"/>
    <lineage>
        <taxon>Eukaryota</taxon>
        <taxon>Metazoa</taxon>
        <taxon>Cnidaria</taxon>
        <taxon>Anthozoa</taxon>
        <taxon>Hexacorallia</taxon>
        <taxon>Scleractinia</taxon>
        <taxon>Fungiina</taxon>
        <taxon>Poritidae</taxon>
        <taxon>Porites</taxon>
    </lineage>
</organism>
<feature type="domain" description="G-protein coupled receptors family 1 profile" evidence="10">
    <location>
        <begin position="766"/>
        <end position="1011"/>
    </location>
</feature>
<proteinExistence type="predicted"/>
<keyword evidence="12" id="KW-1185">Reference proteome</keyword>
<keyword evidence="2" id="KW-1003">Cell membrane</keyword>
<dbReference type="Pfam" id="PF00001">
    <property type="entry name" value="7tm_1"/>
    <property type="match status" value="3"/>
</dbReference>
<dbReference type="InterPro" id="IPR050569">
    <property type="entry name" value="TAAR"/>
</dbReference>
<evidence type="ECO:0000256" key="4">
    <source>
        <dbReference type="ARBA" id="ARBA00022989"/>
    </source>
</evidence>
<reference evidence="11 12" key="1">
    <citation type="submission" date="2022-05" db="EMBL/GenBank/DDBJ databases">
        <authorList>
            <consortium name="Genoscope - CEA"/>
            <person name="William W."/>
        </authorList>
    </citation>
    <scope>NUCLEOTIDE SEQUENCE [LARGE SCALE GENOMIC DNA]</scope>
</reference>
<comment type="caution">
    <text evidence="11">The sequence shown here is derived from an EMBL/GenBank/DDBJ whole genome shotgun (WGS) entry which is preliminary data.</text>
</comment>
<keyword evidence="4 9" id="KW-1133">Transmembrane helix</keyword>
<evidence type="ECO:0000256" key="2">
    <source>
        <dbReference type="ARBA" id="ARBA00022475"/>
    </source>
</evidence>
<feature type="transmembrane region" description="Helical" evidence="9">
    <location>
        <begin position="128"/>
        <end position="151"/>
    </location>
</feature>
<keyword evidence="5" id="KW-0297">G-protein coupled receptor</keyword>
<keyword evidence="7" id="KW-0675">Receptor</keyword>
<evidence type="ECO:0000256" key="6">
    <source>
        <dbReference type="ARBA" id="ARBA00023136"/>
    </source>
</evidence>
<feature type="transmembrane region" description="Helical" evidence="9">
    <location>
        <begin position="866"/>
        <end position="886"/>
    </location>
</feature>
<feature type="transmembrane region" description="Helical" evidence="9">
    <location>
        <begin position="509"/>
        <end position="527"/>
    </location>
</feature>
<feature type="transmembrane region" description="Helical" evidence="9">
    <location>
        <begin position="35"/>
        <end position="56"/>
    </location>
</feature>
<feature type="transmembrane region" description="Helical" evidence="9">
    <location>
        <begin position="639"/>
        <end position="657"/>
    </location>
</feature>
<feature type="transmembrane region" description="Helical" evidence="9">
    <location>
        <begin position="275"/>
        <end position="302"/>
    </location>
</feature>
<dbReference type="CDD" id="cd00637">
    <property type="entry name" value="7tm_classA_rhodopsin-like"/>
    <property type="match status" value="3"/>
</dbReference>
<protein>
    <recommendedName>
        <fullName evidence="10">G-protein coupled receptors family 1 profile domain-containing protein</fullName>
    </recommendedName>
</protein>
<evidence type="ECO:0000313" key="12">
    <source>
        <dbReference type="Proteomes" id="UP001159405"/>
    </source>
</evidence>
<sequence>MIFHARRHDQSARTLAKQLRFNHQMSFKILHDRSAVIMMGLVIGVFLVCYGMHLTWRCVLKKIIKKTKAYHLTCVTHSCSLDPKRIEIWKKWRIRRENKNLWTLREYKIQGKGRLRIKLHRWCETQTWFWILGWVLSFLAITGNGFVIFLVCSRRNLRTKTNAFIVSLAVADFCVGLSVIPSLFICDVTSTCEWPQTFPSWKDVVRWLFSYLSVLNLSSLVLDRYIAIVKPFKYITFMTRSRVIEVITSCWIASFTLVAFKTALRLCCETPLTSIVAVVVLMISMEIVPCVLQIFCFVSMLLHVWKHDRSAHTLAKQLRFNHGISFKTHNETSAVIMMGIVIGVFVVCYGIYLRCSLVVLSDTNASCKDEQYKIPVLVLNSAINPMSYAFFKRDIKKEFKRLISQLRRNVHKKVRHVQPELLFCSLKPIMEIWFWILGWVLSFLAIIGNGFTIFLVCSRRNRRTKTNAFVVSLAVADFCVGLSVIPSLLACEFTNTCHWPDYWLSWVNIIRLLFSHSSVVNLCGLVLDRFIAIVYPLKYITLMTRRRITQVIFFSWALPVSYNALKNTLCIVLFQNDTSECPFIWPTIISEFLPCVVLMLCFVSMIFHVCRHDQSTRTLAKQLRFNHQVSFKTHHEKSAVIMMGIVIGVFLVCYGMYLRCSFLILSSSPCNDENYKITFLVLNSAINPLAYAFFKRDIKKEFKRLINCTIFLLYEVISLLRKTQIKKCSCFVIFPCKFISAQSCRLRMETWFLILGWVLSFLAITGNGFVIFLVCSRRNLRTKTNAFIVSLAVADFCVGLSIIPSLFVCDVTSTCYWPQAFPSWKDVVRWLFSYLSVLNLCSLVLERYIAIVKPFKYITLMTRSRVIQVITSCWIASFTLVAFKTALRLCCETPLTSIVAVVVLMISMEIVPCVLQIFCFVSLLLHVWKHDRSARTLAKQLRFNHGISFKTHKETSAVIMMGIVIGVFVVCYGIYLRCSLVVLSDTNASCKDEQYKIPVLVLNSAINPLSYAFLKRDIKKEFERLISQVV</sequence>
<keyword evidence="3 9" id="KW-0812">Transmembrane</keyword>
<dbReference type="PANTHER" id="PTHR24249">
    <property type="entry name" value="HISTAMINE RECEPTOR-RELATED G-PROTEIN COUPLED RECEPTOR"/>
    <property type="match status" value="1"/>
</dbReference>
<feature type="transmembrane region" description="Helical" evidence="9">
    <location>
        <begin position="204"/>
        <end position="222"/>
    </location>
</feature>
<evidence type="ECO:0000256" key="9">
    <source>
        <dbReference type="SAM" id="Phobius"/>
    </source>
</evidence>
<evidence type="ECO:0000256" key="5">
    <source>
        <dbReference type="ARBA" id="ARBA00023040"/>
    </source>
</evidence>
<feature type="transmembrane region" description="Helical" evidence="9">
    <location>
        <begin position="334"/>
        <end position="352"/>
    </location>
</feature>
<dbReference type="SMART" id="SM01381">
    <property type="entry name" value="7TM_GPCR_Srsx"/>
    <property type="match status" value="1"/>
</dbReference>
<feature type="domain" description="G-protein coupled receptors family 1 profile" evidence="10">
    <location>
        <begin position="448"/>
        <end position="691"/>
    </location>
</feature>
<feature type="transmembrane region" description="Helical" evidence="9">
    <location>
        <begin position="898"/>
        <end position="925"/>
    </location>
</feature>
<dbReference type="Gene3D" id="1.20.1070.10">
    <property type="entry name" value="Rhodopsin 7-helix transmembrane proteins"/>
    <property type="match status" value="3"/>
</dbReference>
<dbReference type="PRINTS" id="PR00237">
    <property type="entry name" value="GPCRRHODOPSN"/>
</dbReference>
<feature type="transmembrane region" description="Helical" evidence="9">
    <location>
        <begin position="677"/>
        <end position="694"/>
    </location>
</feature>
<feature type="domain" description="G-protein coupled receptors family 1 profile" evidence="10">
    <location>
        <begin position="143"/>
        <end position="388"/>
    </location>
</feature>
<feature type="transmembrane region" description="Helical" evidence="9">
    <location>
        <begin position="243"/>
        <end position="263"/>
    </location>
</feature>
<feature type="transmembrane region" description="Helical" evidence="9">
    <location>
        <begin position="827"/>
        <end position="845"/>
    </location>
</feature>
<feature type="transmembrane region" description="Helical" evidence="9">
    <location>
        <begin position="754"/>
        <end position="774"/>
    </location>
</feature>
<dbReference type="InterPro" id="IPR000276">
    <property type="entry name" value="GPCR_Rhodpsn"/>
</dbReference>
<dbReference type="SUPFAM" id="SSF81321">
    <property type="entry name" value="Family A G protein-coupled receptor-like"/>
    <property type="match status" value="3"/>
</dbReference>
<feature type="transmembrane region" description="Helical" evidence="9">
    <location>
        <begin position="786"/>
        <end position="807"/>
    </location>
</feature>
<dbReference type="PROSITE" id="PS50262">
    <property type="entry name" value="G_PROTEIN_RECEP_F1_2"/>
    <property type="match status" value="3"/>
</dbReference>
<dbReference type="EMBL" id="CALNXK010000272">
    <property type="protein sequence ID" value="CAH3180253.1"/>
    <property type="molecule type" value="Genomic_DNA"/>
</dbReference>
<feature type="transmembrane region" description="Helical" evidence="9">
    <location>
        <begin position="548"/>
        <end position="565"/>
    </location>
</feature>
<comment type="subcellular location">
    <subcellularLocation>
        <location evidence="1">Cell membrane</location>
        <topology evidence="1">Multi-pass membrane protein</topology>
    </subcellularLocation>
</comment>
<evidence type="ECO:0000256" key="8">
    <source>
        <dbReference type="ARBA" id="ARBA00023224"/>
    </source>
</evidence>
<feature type="transmembrane region" description="Helical" evidence="9">
    <location>
        <begin position="585"/>
        <end position="607"/>
    </location>
</feature>
<dbReference type="InterPro" id="IPR017452">
    <property type="entry name" value="GPCR_Rhodpsn_7TM"/>
</dbReference>
<evidence type="ECO:0000256" key="1">
    <source>
        <dbReference type="ARBA" id="ARBA00004651"/>
    </source>
</evidence>
<evidence type="ECO:0000256" key="3">
    <source>
        <dbReference type="ARBA" id="ARBA00022692"/>
    </source>
</evidence>
<evidence type="ECO:0000313" key="11">
    <source>
        <dbReference type="EMBL" id="CAH3180253.1"/>
    </source>
</evidence>
<name>A0ABN8RMP2_9CNID</name>
<feature type="transmembrane region" description="Helical" evidence="9">
    <location>
        <begin position="163"/>
        <end position="184"/>
    </location>
</feature>
<feature type="transmembrane region" description="Helical" evidence="9">
    <location>
        <begin position="432"/>
        <end position="456"/>
    </location>
</feature>
<evidence type="ECO:0000259" key="10">
    <source>
        <dbReference type="PROSITE" id="PS50262"/>
    </source>
</evidence>
<keyword evidence="6 9" id="KW-0472">Membrane</keyword>
<keyword evidence="8" id="KW-0807">Transducer</keyword>
<accession>A0ABN8RMP2</accession>
<feature type="transmembrane region" description="Helical" evidence="9">
    <location>
        <begin position="957"/>
        <end position="975"/>
    </location>
</feature>
<gene>
    <name evidence="11" type="ORF">PLOB_00023171</name>
</gene>
<evidence type="ECO:0000256" key="7">
    <source>
        <dbReference type="ARBA" id="ARBA00023170"/>
    </source>
</evidence>
<feature type="transmembrane region" description="Helical" evidence="9">
    <location>
        <begin position="468"/>
        <end position="489"/>
    </location>
</feature>